<evidence type="ECO:0000256" key="3">
    <source>
        <dbReference type="ARBA" id="ARBA00011738"/>
    </source>
</evidence>
<comment type="cofactor">
    <cofactor evidence="1">
        <name>pyridoxal 5'-phosphate</name>
        <dbReference type="ChEBI" id="CHEBI:597326"/>
    </cofactor>
</comment>
<dbReference type="GO" id="GO:0005829">
    <property type="term" value="C:cytosol"/>
    <property type="evidence" value="ECO:0007669"/>
    <property type="project" value="TreeGrafter"/>
</dbReference>
<dbReference type="GO" id="GO:0030170">
    <property type="term" value="F:pyridoxal phosphate binding"/>
    <property type="evidence" value="ECO:0007669"/>
    <property type="project" value="InterPro"/>
</dbReference>
<dbReference type="PANTHER" id="PTHR42743">
    <property type="entry name" value="AMINO-ACID AMINOTRANSFERASE"/>
    <property type="match status" value="1"/>
</dbReference>
<dbReference type="EC" id="4.1.3.38" evidence="8 10"/>
<dbReference type="EMBL" id="CP059735">
    <property type="protein sequence ID" value="WDD97006.1"/>
    <property type="molecule type" value="Genomic_DNA"/>
</dbReference>
<gene>
    <name evidence="11" type="primary">pabC</name>
    <name evidence="11" type="ORF">SG35_016775</name>
</gene>
<dbReference type="AlphaFoldDB" id="A0AAE9YKM4"/>
<dbReference type="SUPFAM" id="SSF56752">
    <property type="entry name" value="D-aminoacid aminotransferase-like PLP-dependent enzymes"/>
    <property type="match status" value="1"/>
</dbReference>
<reference evidence="11 12" key="1">
    <citation type="journal article" date="2015" name="Genome Announc.">
        <title>Draft Genome Sequences of Marine Isolates of Thalassomonas viridans and Thalassomonas actiniarum.</title>
        <authorList>
            <person name="Olonade I."/>
            <person name="van Zyl L.J."/>
            <person name="Trindade M."/>
        </authorList>
    </citation>
    <scope>NUCLEOTIDE SEQUENCE [LARGE SCALE GENOMIC DNA]</scope>
    <source>
        <strain evidence="11 12">A5K-106</strain>
    </source>
</reference>
<dbReference type="InterPro" id="IPR017824">
    <property type="entry name" value="Aminodeoxychorismate_lyase_IV"/>
</dbReference>
<evidence type="ECO:0000256" key="4">
    <source>
        <dbReference type="ARBA" id="ARBA00022898"/>
    </source>
</evidence>
<accession>A0AAE9YKM4</accession>
<reference evidence="11 12" key="2">
    <citation type="journal article" date="2022" name="Mar. Drugs">
        <title>Bioassay-Guided Fractionation Leads to the Detection of Cholic Acid Generated by the Rare Thalassomonas sp.</title>
        <authorList>
            <person name="Pheiffer F."/>
            <person name="Schneider Y.K."/>
            <person name="Hansen E.H."/>
            <person name="Andersen J.H."/>
            <person name="Isaksson J."/>
            <person name="Busche T."/>
            <person name="R C."/>
            <person name="Kalinowski J."/>
            <person name="Zyl L.V."/>
            <person name="Trindade M."/>
        </authorList>
    </citation>
    <scope>NUCLEOTIDE SEQUENCE [LARGE SCALE GENOMIC DNA]</scope>
    <source>
        <strain evidence="11 12">A5K-106</strain>
    </source>
</reference>
<dbReference type="InterPro" id="IPR043132">
    <property type="entry name" value="BCAT-like_C"/>
</dbReference>
<proteinExistence type="inferred from homology"/>
<evidence type="ECO:0000256" key="5">
    <source>
        <dbReference type="ARBA" id="ARBA00022909"/>
    </source>
</evidence>
<comment type="pathway">
    <text evidence="7">Cofactor biosynthesis; tetrahydrofolate biosynthesis; 4-aminobenzoate from chorismate: step 2/2.</text>
</comment>
<dbReference type="InterPro" id="IPR036038">
    <property type="entry name" value="Aminotransferase-like"/>
</dbReference>
<evidence type="ECO:0000256" key="10">
    <source>
        <dbReference type="NCBIfam" id="TIGR03461"/>
    </source>
</evidence>
<dbReference type="Gene3D" id="3.20.10.10">
    <property type="entry name" value="D-amino Acid Aminotransferase, subunit A, domain 2"/>
    <property type="match status" value="1"/>
</dbReference>
<dbReference type="Proteomes" id="UP000032568">
    <property type="component" value="Chromosome"/>
</dbReference>
<evidence type="ECO:0000256" key="2">
    <source>
        <dbReference type="ARBA" id="ARBA00009320"/>
    </source>
</evidence>
<keyword evidence="12" id="KW-1185">Reference proteome</keyword>
<evidence type="ECO:0000256" key="7">
    <source>
        <dbReference type="ARBA" id="ARBA00035633"/>
    </source>
</evidence>
<dbReference type="RefSeq" id="WP_044831637.1">
    <property type="nucleotide sequence ID" value="NZ_CP059735.1"/>
</dbReference>
<dbReference type="NCBIfam" id="TIGR03461">
    <property type="entry name" value="pabC_Proteo"/>
    <property type="match status" value="1"/>
</dbReference>
<dbReference type="KEGG" id="tact:SG35_016775"/>
<keyword evidence="6 11" id="KW-0456">Lyase</keyword>
<evidence type="ECO:0000256" key="1">
    <source>
        <dbReference type="ARBA" id="ARBA00001933"/>
    </source>
</evidence>
<evidence type="ECO:0000256" key="8">
    <source>
        <dbReference type="ARBA" id="ARBA00035676"/>
    </source>
</evidence>
<keyword evidence="4" id="KW-0663">Pyridoxal phosphate</keyword>
<comment type="similarity">
    <text evidence="2">Belongs to the class-IV pyridoxal-phosphate-dependent aminotransferase family.</text>
</comment>
<evidence type="ECO:0000256" key="6">
    <source>
        <dbReference type="ARBA" id="ARBA00023239"/>
    </source>
</evidence>
<dbReference type="GO" id="GO:0046656">
    <property type="term" value="P:folic acid biosynthetic process"/>
    <property type="evidence" value="ECO:0007669"/>
    <property type="project" value="UniProtKB-KW"/>
</dbReference>
<dbReference type="InterPro" id="IPR043131">
    <property type="entry name" value="BCAT-like_N"/>
</dbReference>
<keyword evidence="5" id="KW-0289">Folate biosynthesis</keyword>
<evidence type="ECO:0000313" key="11">
    <source>
        <dbReference type="EMBL" id="WDD97006.1"/>
    </source>
</evidence>
<dbReference type="Pfam" id="PF01063">
    <property type="entry name" value="Aminotran_4"/>
    <property type="match status" value="1"/>
</dbReference>
<dbReference type="InterPro" id="IPR001544">
    <property type="entry name" value="Aminotrans_IV"/>
</dbReference>
<comment type="catalytic activity">
    <reaction evidence="9">
        <text>4-amino-4-deoxychorismate = 4-aminobenzoate + pyruvate + H(+)</text>
        <dbReference type="Rhea" id="RHEA:16201"/>
        <dbReference type="ChEBI" id="CHEBI:15361"/>
        <dbReference type="ChEBI" id="CHEBI:15378"/>
        <dbReference type="ChEBI" id="CHEBI:17836"/>
        <dbReference type="ChEBI" id="CHEBI:58406"/>
        <dbReference type="EC" id="4.1.3.38"/>
    </reaction>
</comment>
<comment type="subunit">
    <text evidence="3">Homodimer.</text>
</comment>
<name>A0AAE9YKM4_9GAMM</name>
<dbReference type="GO" id="GO:0008153">
    <property type="term" value="P:4-aminobenzoate biosynthetic process"/>
    <property type="evidence" value="ECO:0007669"/>
    <property type="project" value="UniProtKB-UniRule"/>
</dbReference>
<protein>
    <recommendedName>
        <fullName evidence="8 10">Aminodeoxychorismate lyase</fullName>
        <ecNumber evidence="8 10">4.1.3.38</ecNumber>
    </recommendedName>
</protein>
<sequence>MLYCQVNGQQTNVLSVSDRGFAYGDGIFTTGTINTGCLELCSEHLLRLKLGCSKLQITPPDWVTLGDELKQIAAQFQKAVMKVIITAGQGGRGYSRLGTGEPGVIIQVHAFPEHYALWARQGITLGIAEQKLGLNPMLAGIKHLNRLEQVLIRQELDQCEEDDLLVMNLRDEIVETSCSNVFWQQNGHWFTPELSDSGVEGLARAAMLAKLGQVEIVKAGLSALDDIDAMFICNTVMGVVPVRVFNCRELDISRVLTLESSFS</sequence>
<organism evidence="11 12">
    <name type="scientific">Thalassomonas actiniarum</name>
    <dbReference type="NCBI Taxonomy" id="485447"/>
    <lineage>
        <taxon>Bacteria</taxon>
        <taxon>Pseudomonadati</taxon>
        <taxon>Pseudomonadota</taxon>
        <taxon>Gammaproteobacteria</taxon>
        <taxon>Alteromonadales</taxon>
        <taxon>Colwelliaceae</taxon>
        <taxon>Thalassomonas</taxon>
    </lineage>
</organism>
<dbReference type="InterPro" id="IPR050571">
    <property type="entry name" value="Class-IV_PLP-Dep_Aminotrnsfr"/>
</dbReference>
<dbReference type="Gene3D" id="3.30.470.10">
    <property type="match status" value="1"/>
</dbReference>
<dbReference type="GO" id="GO:0008696">
    <property type="term" value="F:4-amino-4-deoxychorismate lyase activity"/>
    <property type="evidence" value="ECO:0007669"/>
    <property type="project" value="UniProtKB-UniRule"/>
</dbReference>
<evidence type="ECO:0000313" key="12">
    <source>
        <dbReference type="Proteomes" id="UP000032568"/>
    </source>
</evidence>
<dbReference type="PANTHER" id="PTHR42743:SF2">
    <property type="entry name" value="AMINODEOXYCHORISMATE LYASE"/>
    <property type="match status" value="1"/>
</dbReference>
<evidence type="ECO:0000256" key="9">
    <source>
        <dbReference type="ARBA" id="ARBA00049529"/>
    </source>
</evidence>
<dbReference type="NCBIfam" id="NF004761">
    <property type="entry name" value="PRK06092.1"/>
    <property type="match status" value="1"/>
</dbReference>